<evidence type="ECO:0000256" key="8">
    <source>
        <dbReference type="ARBA" id="ARBA00031261"/>
    </source>
</evidence>
<evidence type="ECO:0000256" key="5">
    <source>
        <dbReference type="ARBA" id="ARBA00023159"/>
    </source>
</evidence>
<dbReference type="GeneID" id="11531770"/>
<comment type="similarity">
    <text evidence="2 9">Belongs to the Mediator complex subunit 8 family.</text>
</comment>
<keyword evidence="4 9" id="KW-0805">Transcription regulation</keyword>
<dbReference type="Gene3D" id="6.10.250.2610">
    <property type="match status" value="1"/>
</dbReference>
<dbReference type="GO" id="GO:0000122">
    <property type="term" value="P:negative regulation of transcription by RNA polymerase II"/>
    <property type="evidence" value="ECO:0007669"/>
    <property type="project" value="EnsemblFungi"/>
</dbReference>
<gene>
    <name evidence="10" type="primary">TPHA0L01740</name>
    <name evidence="9" type="synonym">MED8</name>
    <name evidence="10" type="ordered locus">TPHA_0L01740</name>
</gene>
<comment type="subunit">
    <text evidence="9">Component of the Mediator complex.</text>
</comment>
<dbReference type="PANTHER" id="PTHR13074">
    <property type="entry name" value="MEDIATOR OF RNA POLYMERASE II TRANSCRIPTION SUBUNIT 8"/>
    <property type="match status" value="1"/>
</dbReference>
<dbReference type="EMBL" id="HE612867">
    <property type="protein sequence ID" value="CCE65527.1"/>
    <property type="molecule type" value="Genomic_DNA"/>
</dbReference>
<keyword evidence="5 9" id="KW-0010">Activator</keyword>
<dbReference type="RefSeq" id="XP_003687961.1">
    <property type="nucleotide sequence ID" value="XM_003687913.1"/>
</dbReference>
<dbReference type="KEGG" id="tpf:TPHA_0L01740"/>
<dbReference type="GO" id="GO:0000978">
    <property type="term" value="F:RNA polymerase II cis-regulatory region sequence-specific DNA binding"/>
    <property type="evidence" value="ECO:0007669"/>
    <property type="project" value="EnsemblFungi"/>
</dbReference>
<evidence type="ECO:0000256" key="4">
    <source>
        <dbReference type="ARBA" id="ARBA00023015"/>
    </source>
</evidence>
<evidence type="ECO:0000313" key="11">
    <source>
        <dbReference type="Proteomes" id="UP000005666"/>
    </source>
</evidence>
<dbReference type="GO" id="GO:0016592">
    <property type="term" value="C:mediator complex"/>
    <property type="evidence" value="ECO:0007669"/>
    <property type="project" value="InterPro"/>
</dbReference>
<comment type="subcellular location">
    <subcellularLocation>
        <location evidence="1 9">Nucleus</location>
    </subcellularLocation>
</comment>
<evidence type="ECO:0000256" key="9">
    <source>
        <dbReference type="RuleBase" id="RU364144"/>
    </source>
</evidence>
<accession>G8C049</accession>
<evidence type="ECO:0000256" key="7">
    <source>
        <dbReference type="ARBA" id="ARBA00023242"/>
    </source>
</evidence>
<evidence type="ECO:0000256" key="3">
    <source>
        <dbReference type="ARBA" id="ARBA00020637"/>
    </source>
</evidence>
<dbReference type="GO" id="GO:0032968">
    <property type="term" value="P:positive regulation of transcription elongation by RNA polymerase II"/>
    <property type="evidence" value="ECO:0007669"/>
    <property type="project" value="EnsemblFungi"/>
</dbReference>
<comment type="function">
    <text evidence="9">Component of the Mediator complex, a coactivator involved in the regulated transcription of nearly all RNA polymerase II-dependent genes. Mediator functions as a bridge to convey information from gene-specific regulatory proteins to the basal RNA polymerase II transcription machinery. Mediator is recruited to promoters by direct interactions with regulatory proteins and serves as a scaffold for the assembly of a functional preinitiation complex with RNA polymerase II and the general transcription factors.</text>
</comment>
<reference evidence="10 11" key="1">
    <citation type="journal article" date="2011" name="Proc. Natl. Acad. Sci. U.S.A.">
        <title>Evolutionary erosion of yeast sex chromosomes by mating-type switching accidents.</title>
        <authorList>
            <person name="Gordon J.L."/>
            <person name="Armisen D."/>
            <person name="Proux-Wera E."/>
            <person name="Oheigeartaigh S.S."/>
            <person name="Byrne K.P."/>
            <person name="Wolfe K.H."/>
        </authorList>
    </citation>
    <scope>NUCLEOTIDE SEQUENCE [LARGE SCALE GENOMIC DNA]</scope>
    <source>
        <strain evidence="11">ATCC 24235 / CBS 4417 / NBRC 1672 / NRRL Y-8282 / UCD 70-5</strain>
    </source>
</reference>
<dbReference type="Gene3D" id="1.20.58.1710">
    <property type="match status" value="1"/>
</dbReference>
<evidence type="ECO:0000256" key="6">
    <source>
        <dbReference type="ARBA" id="ARBA00023163"/>
    </source>
</evidence>
<protein>
    <recommendedName>
        <fullName evidence="3 9">Mediator of RNA polymerase II transcription subunit 8</fullName>
    </recommendedName>
    <alternativeName>
        <fullName evidence="8 9">Mediator complex subunit 8</fullName>
    </alternativeName>
</protein>
<dbReference type="GO" id="GO:0070847">
    <property type="term" value="C:core mediator complex"/>
    <property type="evidence" value="ECO:0007669"/>
    <property type="project" value="EnsemblFungi"/>
</dbReference>
<dbReference type="eggNOG" id="ENOG502S8U1">
    <property type="taxonomic scope" value="Eukaryota"/>
</dbReference>
<dbReference type="GO" id="GO:0051123">
    <property type="term" value="P:RNA polymerase II preinitiation complex assembly"/>
    <property type="evidence" value="ECO:0007669"/>
    <property type="project" value="EnsemblFungi"/>
</dbReference>
<name>G8C049_TETPH</name>
<evidence type="ECO:0000256" key="2">
    <source>
        <dbReference type="ARBA" id="ARBA00005716"/>
    </source>
</evidence>
<keyword evidence="6 9" id="KW-0804">Transcription</keyword>
<dbReference type="Proteomes" id="UP000005666">
    <property type="component" value="Chromosome 12"/>
</dbReference>
<keyword evidence="7 9" id="KW-0539">Nucleus</keyword>
<evidence type="ECO:0000256" key="1">
    <source>
        <dbReference type="ARBA" id="ARBA00004123"/>
    </source>
</evidence>
<dbReference type="GO" id="GO:0003714">
    <property type="term" value="F:transcription corepressor activity"/>
    <property type="evidence" value="ECO:0007669"/>
    <property type="project" value="EnsemblFungi"/>
</dbReference>
<dbReference type="InterPro" id="IPR019364">
    <property type="entry name" value="Mediatior_Med8_fun/met"/>
</dbReference>
<dbReference type="HOGENOM" id="CLU_108151_0_0_1"/>
<dbReference type="OMA" id="PQWYSLQ"/>
<sequence length="216" mass="24631">MDNNIMSAGTIQENTKLNYSGVPGQALDAIRMRLSQLLHSLKRIRDEFAKPGTQQWYTLQSQLNVTLSQLMSATSTLQHFQDTLDTTVVYPLPKFPTTSHESLLTTLLRKKNIPEVDDWLAMAKEVSGLNPELQNDEEINEILKNDKEVTKWVLTSLVEEFEKYDFKRLYNGPGVDSSTTPKYAKPKQPFDINGIMDYLYKGKLPERESTTPETSL</sequence>
<dbReference type="GO" id="GO:0017025">
    <property type="term" value="F:TBP-class protein binding"/>
    <property type="evidence" value="ECO:0007669"/>
    <property type="project" value="EnsemblFungi"/>
</dbReference>
<dbReference type="OrthoDB" id="5329317at2759"/>
<dbReference type="Pfam" id="PF10232">
    <property type="entry name" value="Med8"/>
    <property type="match status" value="1"/>
</dbReference>
<organism evidence="10 11">
    <name type="scientific">Tetrapisispora phaffii (strain ATCC 24235 / CBS 4417 / NBRC 1672 / NRRL Y-8282 / UCD 70-5)</name>
    <name type="common">Yeast</name>
    <name type="synonym">Fabospora phaffii</name>
    <dbReference type="NCBI Taxonomy" id="1071381"/>
    <lineage>
        <taxon>Eukaryota</taxon>
        <taxon>Fungi</taxon>
        <taxon>Dikarya</taxon>
        <taxon>Ascomycota</taxon>
        <taxon>Saccharomycotina</taxon>
        <taxon>Saccharomycetes</taxon>
        <taxon>Saccharomycetales</taxon>
        <taxon>Saccharomycetaceae</taxon>
        <taxon>Tetrapisispora</taxon>
    </lineage>
</organism>
<proteinExistence type="inferred from homology"/>
<keyword evidence="11" id="KW-1185">Reference proteome</keyword>
<dbReference type="STRING" id="1071381.G8C049"/>
<evidence type="ECO:0000313" key="10">
    <source>
        <dbReference type="EMBL" id="CCE65527.1"/>
    </source>
</evidence>
<dbReference type="GO" id="GO:0060261">
    <property type="term" value="P:positive regulation of transcription initiation by RNA polymerase II"/>
    <property type="evidence" value="ECO:0007669"/>
    <property type="project" value="EnsemblFungi"/>
</dbReference>
<dbReference type="PANTHER" id="PTHR13074:SF9">
    <property type="entry name" value="MEDIATOR OF RNA POLYMERASE II TRANSCRIPTION SUBUNIT 8"/>
    <property type="match status" value="1"/>
</dbReference>
<dbReference type="AlphaFoldDB" id="G8C049"/>